<keyword evidence="3" id="KW-0547">Nucleotide-binding</keyword>
<evidence type="ECO:0000259" key="8">
    <source>
        <dbReference type="PROSITE" id="PS50893"/>
    </source>
</evidence>
<dbReference type="OrthoDB" id="501491at2"/>
<dbReference type="KEGG" id="ter:Tery_3782"/>
<evidence type="ECO:0000256" key="2">
    <source>
        <dbReference type="ARBA" id="ARBA00022692"/>
    </source>
</evidence>
<dbReference type="AlphaFoldDB" id="Q10Y45"/>
<dbReference type="InterPro" id="IPR003593">
    <property type="entry name" value="AAA+_ATPase"/>
</dbReference>
<dbReference type="InterPro" id="IPR036640">
    <property type="entry name" value="ABC1_TM_sf"/>
</dbReference>
<protein>
    <submittedName>
        <fullName evidence="10">ABC transporter related</fullName>
    </submittedName>
</protein>
<dbReference type="EMBL" id="CP000393">
    <property type="protein sequence ID" value="ABG52829.1"/>
    <property type="molecule type" value="Genomic_DNA"/>
</dbReference>
<dbReference type="eggNOG" id="COG1132">
    <property type="taxonomic scope" value="Bacteria"/>
</dbReference>
<evidence type="ECO:0000256" key="4">
    <source>
        <dbReference type="ARBA" id="ARBA00022840"/>
    </source>
</evidence>
<sequence>MSGKEFILKFILRKPFNFQVIGNIILGFASGLFNGVNTTLIVPILLQISGQEIEITGSPPIIKFLLYPFEGVPENYRLIVMLLVVILTIVLKNLTAYLRSLLMVVFDRSLTNNIKSEMFQTLMDSDLDFFTKVKVGDLTKRLGSDTAQCTQTINGYINLVTQLIILSLFVSILISISWQLTLISSLLVVFIAVINQLFIRRSKKFGVVLNQEQKKYYIKVIEVLTGIRLIKSVNSENREYKQLRKLMLSLEDIALKEKMNSALIAPVNEVISMITVISILLLGRYLFANQITNASPILLTYLLVLFRLLPIVSQINSSRNAIAKGVASFNTAVDLWRRDNKPIMKTGFIPFHEVKNKIHFEKISFAYPGNDNLIIQNVDISLPRGKTLALVGASGAGKSTFADLLPRLYDPTSGSITIDGIDLREFDINSLRKKTGIVSQDTYLFNDTIKNNVIYACPDATEDKIIDAVRQANAYDFIMDLPKQWDTEIGDRGVMLSGGQQQRLAIARALLQNPEILILDEATSALDTVSERLVQEAIDKLSRDRTVLVIAHRLSTIQNADQIAVLDRGKLVEMGTHSELLEKENGYYRNLYYVQFGNQSELDKYIDQQVLTKASYDARSFLNTIIGSLTLLADETFDKPEEKIELTEEAFRSSTSLLKTLEIFENLIAKHNKSGL</sequence>
<dbReference type="FunFam" id="3.40.50.300:FF:000218">
    <property type="entry name" value="Multidrug ABC transporter ATP-binding protein"/>
    <property type="match status" value="1"/>
</dbReference>
<dbReference type="InterPro" id="IPR003439">
    <property type="entry name" value="ABC_transporter-like_ATP-bd"/>
</dbReference>
<keyword evidence="5 7" id="KW-1133">Transmembrane helix</keyword>
<dbReference type="Gene3D" id="3.40.50.300">
    <property type="entry name" value="P-loop containing nucleotide triphosphate hydrolases"/>
    <property type="match status" value="1"/>
</dbReference>
<dbReference type="RefSeq" id="WP_011613159.1">
    <property type="nucleotide sequence ID" value="NC_008312.1"/>
</dbReference>
<dbReference type="GO" id="GO:0005524">
    <property type="term" value="F:ATP binding"/>
    <property type="evidence" value="ECO:0007669"/>
    <property type="project" value="UniProtKB-KW"/>
</dbReference>
<evidence type="ECO:0000259" key="9">
    <source>
        <dbReference type="PROSITE" id="PS50929"/>
    </source>
</evidence>
<dbReference type="PROSITE" id="PS00211">
    <property type="entry name" value="ABC_TRANSPORTER_1"/>
    <property type="match status" value="1"/>
</dbReference>
<dbReference type="GO" id="GO:0015421">
    <property type="term" value="F:ABC-type oligopeptide transporter activity"/>
    <property type="evidence" value="ECO:0007669"/>
    <property type="project" value="TreeGrafter"/>
</dbReference>
<proteinExistence type="predicted"/>
<dbReference type="InterPro" id="IPR039421">
    <property type="entry name" value="Type_1_exporter"/>
</dbReference>
<feature type="transmembrane region" description="Helical" evidence="7">
    <location>
        <begin position="156"/>
        <end position="176"/>
    </location>
</feature>
<evidence type="ECO:0000313" key="10">
    <source>
        <dbReference type="EMBL" id="ABG52829.1"/>
    </source>
</evidence>
<dbReference type="SUPFAM" id="SSF52540">
    <property type="entry name" value="P-loop containing nucleoside triphosphate hydrolases"/>
    <property type="match status" value="1"/>
</dbReference>
<feature type="domain" description="ABC transporter" evidence="8">
    <location>
        <begin position="358"/>
        <end position="593"/>
    </location>
</feature>
<accession>Q10Y45</accession>
<dbReference type="PANTHER" id="PTHR43394">
    <property type="entry name" value="ATP-DEPENDENT PERMEASE MDL1, MITOCHONDRIAL"/>
    <property type="match status" value="1"/>
</dbReference>
<dbReference type="HOGENOM" id="CLU_000604_84_3_3"/>
<dbReference type="Pfam" id="PF00664">
    <property type="entry name" value="ABC_membrane"/>
    <property type="match status" value="1"/>
</dbReference>
<dbReference type="PROSITE" id="PS50929">
    <property type="entry name" value="ABC_TM1F"/>
    <property type="match status" value="1"/>
</dbReference>
<dbReference type="InterPro" id="IPR017871">
    <property type="entry name" value="ABC_transporter-like_CS"/>
</dbReference>
<dbReference type="InterPro" id="IPR027417">
    <property type="entry name" value="P-loop_NTPase"/>
</dbReference>
<dbReference type="InterPro" id="IPR011527">
    <property type="entry name" value="ABC1_TM_dom"/>
</dbReference>
<keyword evidence="4" id="KW-0067">ATP-binding</keyword>
<evidence type="ECO:0000256" key="6">
    <source>
        <dbReference type="ARBA" id="ARBA00023136"/>
    </source>
</evidence>
<dbReference type="Pfam" id="PF00005">
    <property type="entry name" value="ABC_tran"/>
    <property type="match status" value="1"/>
</dbReference>
<evidence type="ECO:0000256" key="7">
    <source>
        <dbReference type="SAM" id="Phobius"/>
    </source>
</evidence>
<evidence type="ECO:0000256" key="3">
    <source>
        <dbReference type="ARBA" id="ARBA00022741"/>
    </source>
</evidence>
<dbReference type="GO" id="GO:0005886">
    <property type="term" value="C:plasma membrane"/>
    <property type="evidence" value="ECO:0007669"/>
    <property type="project" value="UniProtKB-SubCell"/>
</dbReference>
<feature type="transmembrane region" description="Helical" evidence="7">
    <location>
        <begin position="20"/>
        <end position="46"/>
    </location>
</feature>
<dbReference type="Gene3D" id="1.20.1560.10">
    <property type="entry name" value="ABC transporter type 1, transmembrane domain"/>
    <property type="match status" value="1"/>
</dbReference>
<dbReference type="SMART" id="SM00382">
    <property type="entry name" value="AAA"/>
    <property type="match status" value="1"/>
</dbReference>
<keyword evidence="6 7" id="KW-0472">Membrane</keyword>
<feature type="transmembrane region" description="Helical" evidence="7">
    <location>
        <begin position="76"/>
        <end position="98"/>
    </location>
</feature>
<dbReference type="PANTHER" id="PTHR43394:SF1">
    <property type="entry name" value="ATP-BINDING CASSETTE SUB-FAMILY B MEMBER 10, MITOCHONDRIAL"/>
    <property type="match status" value="1"/>
</dbReference>
<dbReference type="PROSITE" id="PS50893">
    <property type="entry name" value="ABC_TRANSPORTER_2"/>
    <property type="match status" value="1"/>
</dbReference>
<evidence type="ECO:0000256" key="5">
    <source>
        <dbReference type="ARBA" id="ARBA00022989"/>
    </source>
</evidence>
<reference evidence="10" key="1">
    <citation type="submission" date="2006-06" db="EMBL/GenBank/DDBJ databases">
        <title>Complete sequence of Trichodesmium erythraeum IMS101.</title>
        <authorList>
            <consortium name="US DOE Joint Genome Institute"/>
            <person name="Copeland A."/>
            <person name="Lucas S."/>
            <person name="Lapidus A."/>
            <person name="Barry K."/>
            <person name="Detter J.C."/>
            <person name="Glavina del Rio T."/>
            <person name="Hammon N."/>
            <person name="Israni S."/>
            <person name="Dalin E."/>
            <person name="Tice H."/>
            <person name="Pitluck S."/>
            <person name="Kiss H."/>
            <person name="Munk A.C."/>
            <person name="Brettin T."/>
            <person name="Bruce D."/>
            <person name="Han C."/>
            <person name="Tapia R."/>
            <person name="Gilna P."/>
            <person name="Schmutz J."/>
            <person name="Larimer F."/>
            <person name="Land M."/>
            <person name="Hauser L."/>
            <person name="Kyrpides N."/>
            <person name="Kim E."/>
            <person name="Richardson P."/>
        </authorList>
    </citation>
    <scope>NUCLEOTIDE SEQUENCE [LARGE SCALE GENOMIC DNA]</scope>
    <source>
        <strain evidence="10">IMS101</strain>
    </source>
</reference>
<gene>
    <name evidence="10" type="ordered locus">Tery_3782</name>
</gene>
<dbReference type="STRING" id="203124.Tery_3782"/>
<name>Q10Y45_TRIEI</name>
<dbReference type="SUPFAM" id="SSF90123">
    <property type="entry name" value="ABC transporter transmembrane region"/>
    <property type="match status" value="1"/>
</dbReference>
<feature type="transmembrane region" description="Helical" evidence="7">
    <location>
        <begin position="263"/>
        <end position="287"/>
    </location>
</feature>
<keyword evidence="2 7" id="KW-0812">Transmembrane</keyword>
<feature type="domain" description="ABC transmembrane type-1" evidence="9">
    <location>
        <begin position="24"/>
        <end position="324"/>
    </location>
</feature>
<organism evidence="10">
    <name type="scientific">Trichodesmium erythraeum (strain IMS101)</name>
    <dbReference type="NCBI Taxonomy" id="203124"/>
    <lineage>
        <taxon>Bacteria</taxon>
        <taxon>Bacillati</taxon>
        <taxon>Cyanobacteriota</taxon>
        <taxon>Cyanophyceae</taxon>
        <taxon>Oscillatoriophycideae</taxon>
        <taxon>Oscillatoriales</taxon>
        <taxon>Microcoleaceae</taxon>
        <taxon>Trichodesmium</taxon>
    </lineage>
</organism>
<comment type="subcellular location">
    <subcellularLocation>
        <location evidence="1">Cell membrane</location>
        <topology evidence="1">Multi-pass membrane protein</topology>
    </subcellularLocation>
</comment>
<evidence type="ECO:0000256" key="1">
    <source>
        <dbReference type="ARBA" id="ARBA00004651"/>
    </source>
</evidence>
<feature type="transmembrane region" description="Helical" evidence="7">
    <location>
        <begin position="182"/>
        <end position="199"/>
    </location>
</feature>
<dbReference type="GO" id="GO:0016887">
    <property type="term" value="F:ATP hydrolysis activity"/>
    <property type="evidence" value="ECO:0007669"/>
    <property type="project" value="InterPro"/>
</dbReference>